<dbReference type="InterPro" id="IPR013766">
    <property type="entry name" value="Thioredoxin_domain"/>
</dbReference>
<dbReference type="Gene3D" id="3.40.30.10">
    <property type="entry name" value="Glutaredoxin"/>
    <property type="match status" value="4"/>
</dbReference>
<evidence type="ECO:0000256" key="7">
    <source>
        <dbReference type="ARBA" id="ARBA00022737"/>
    </source>
</evidence>
<dbReference type="PROSITE" id="PS00194">
    <property type="entry name" value="THIOREDOXIN_1"/>
    <property type="match status" value="2"/>
</dbReference>
<keyword evidence="10 14" id="KW-0413">Isomerase</keyword>
<evidence type="ECO:0000256" key="10">
    <source>
        <dbReference type="ARBA" id="ARBA00023235"/>
    </source>
</evidence>
<dbReference type="InterPro" id="IPR005792">
    <property type="entry name" value="Prot_disulphide_isomerase"/>
</dbReference>
<feature type="domain" description="Thioredoxin" evidence="16">
    <location>
        <begin position="19"/>
        <end position="137"/>
    </location>
</feature>
<accession>A0AAV5RIS8</accession>
<evidence type="ECO:0000256" key="12">
    <source>
        <dbReference type="PIRSR" id="PIRSR605792-51"/>
    </source>
</evidence>
<feature type="disulfide bond" description="Redox-active" evidence="12">
    <location>
        <begin position="57"/>
        <end position="60"/>
    </location>
</feature>
<comment type="similarity">
    <text evidence="4 13">Belongs to the protein disulfide isomerase family.</text>
</comment>
<comment type="caution">
    <text evidence="17">The sequence shown here is derived from an EMBL/GenBank/DDBJ whole genome shotgun (WGS) entry which is preliminary data.</text>
</comment>
<comment type="subcellular location">
    <subcellularLocation>
        <location evidence="3">Endoplasmic reticulum lumen</location>
    </subcellularLocation>
</comment>
<dbReference type="Proteomes" id="UP001362899">
    <property type="component" value="Unassembled WGS sequence"/>
</dbReference>
<comment type="function">
    <text evidence="2">Participates in the folding of proteins containing disulfide bonds, may be involved in glycosylation, prolyl hydroxylation and triglyceride transfer.</text>
</comment>
<evidence type="ECO:0000256" key="1">
    <source>
        <dbReference type="ARBA" id="ARBA00001182"/>
    </source>
</evidence>
<keyword evidence="7" id="KW-0677">Repeat</keyword>
<feature type="domain" description="Thioredoxin" evidence="16">
    <location>
        <begin position="341"/>
        <end position="468"/>
    </location>
</feature>
<keyword evidence="8" id="KW-0256">Endoplasmic reticulum</keyword>
<evidence type="ECO:0000256" key="8">
    <source>
        <dbReference type="ARBA" id="ARBA00022824"/>
    </source>
</evidence>
<dbReference type="CDD" id="cd02982">
    <property type="entry name" value="PDI_b'_family"/>
    <property type="match status" value="1"/>
</dbReference>
<proteinExistence type="inferred from homology"/>
<dbReference type="GO" id="GO:0034976">
    <property type="term" value="P:response to endoplasmic reticulum stress"/>
    <property type="evidence" value="ECO:0007669"/>
    <property type="project" value="TreeGrafter"/>
</dbReference>
<dbReference type="GO" id="GO:0003756">
    <property type="term" value="F:protein disulfide isomerase activity"/>
    <property type="evidence" value="ECO:0007669"/>
    <property type="project" value="UniProtKB-EC"/>
</dbReference>
<dbReference type="SUPFAM" id="SSF52833">
    <property type="entry name" value="Thioredoxin-like"/>
    <property type="match status" value="3"/>
</dbReference>
<evidence type="ECO:0000256" key="5">
    <source>
        <dbReference type="ARBA" id="ARBA00012723"/>
    </source>
</evidence>
<evidence type="ECO:0000256" key="14">
    <source>
        <dbReference type="RuleBase" id="RU361130"/>
    </source>
</evidence>
<evidence type="ECO:0000313" key="18">
    <source>
        <dbReference type="Proteomes" id="UP001362899"/>
    </source>
</evidence>
<dbReference type="PRINTS" id="PR00421">
    <property type="entry name" value="THIOREDOXIN"/>
</dbReference>
<dbReference type="Pfam" id="PF13848">
    <property type="entry name" value="Thioredoxin_6"/>
    <property type="match status" value="1"/>
</dbReference>
<keyword evidence="11 12" id="KW-0676">Redox-active center</keyword>
<evidence type="ECO:0000256" key="6">
    <source>
        <dbReference type="ARBA" id="ARBA00022729"/>
    </source>
</evidence>
<evidence type="ECO:0000256" key="9">
    <source>
        <dbReference type="ARBA" id="ARBA00023157"/>
    </source>
</evidence>
<evidence type="ECO:0000256" key="13">
    <source>
        <dbReference type="RuleBase" id="RU004208"/>
    </source>
</evidence>
<dbReference type="PANTHER" id="PTHR18929">
    <property type="entry name" value="PROTEIN DISULFIDE ISOMERASE"/>
    <property type="match status" value="1"/>
</dbReference>
<feature type="region of interest" description="Disordered" evidence="15">
    <location>
        <begin position="467"/>
        <end position="494"/>
    </location>
</feature>
<dbReference type="Pfam" id="PF00085">
    <property type="entry name" value="Thioredoxin"/>
    <property type="match status" value="2"/>
</dbReference>
<evidence type="ECO:0000256" key="11">
    <source>
        <dbReference type="ARBA" id="ARBA00023284"/>
    </source>
</evidence>
<evidence type="ECO:0000256" key="4">
    <source>
        <dbReference type="ARBA" id="ARBA00006347"/>
    </source>
</evidence>
<feature type="disulfide bond" description="Redox-active" evidence="12">
    <location>
        <begin position="391"/>
        <end position="394"/>
    </location>
</feature>
<dbReference type="FunFam" id="3.40.30.10:FF:000027">
    <property type="entry name" value="protein disulfide-isomerase A2"/>
    <property type="match status" value="1"/>
</dbReference>
<feature type="chain" id="PRO_5043095450" description="Protein disulfide-isomerase" evidence="14">
    <location>
        <begin position="19"/>
        <end position="494"/>
    </location>
</feature>
<dbReference type="CDD" id="cd02981">
    <property type="entry name" value="PDI_b_family"/>
    <property type="match status" value="1"/>
</dbReference>
<evidence type="ECO:0000313" key="17">
    <source>
        <dbReference type="EMBL" id="GMM51434.1"/>
    </source>
</evidence>
<protein>
    <recommendedName>
        <fullName evidence="5 14">Protein disulfide-isomerase</fullName>
        <ecNumber evidence="5 14">5.3.4.1</ecNumber>
    </recommendedName>
</protein>
<dbReference type="CDD" id="cd02961">
    <property type="entry name" value="PDI_a_family"/>
    <property type="match status" value="1"/>
</dbReference>
<dbReference type="EC" id="5.3.4.1" evidence="5 14"/>
<dbReference type="InterPro" id="IPR036249">
    <property type="entry name" value="Thioredoxin-like_sf"/>
</dbReference>
<keyword evidence="18" id="KW-1185">Reference proteome</keyword>
<dbReference type="EMBL" id="BTGC01000005">
    <property type="protein sequence ID" value="GMM51434.1"/>
    <property type="molecule type" value="Genomic_DNA"/>
</dbReference>
<reference evidence="17 18" key="1">
    <citation type="journal article" date="2023" name="Elife">
        <title>Identification of key yeast species and microbe-microbe interactions impacting larval growth of Drosophila in the wild.</title>
        <authorList>
            <person name="Mure A."/>
            <person name="Sugiura Y."/>
            <person name="Maeda R."/>
            <person name="Honda K."/>
            <person name="Sakurai N."/>
            <person name="Takahashi Y."/>
            <person name="Watada M."/>
            <person name="Katoh T."/>
            <person name="Gotoh A."/>
            <person name="Gotoh Y."/>
            <person name="Taniguchi I."/>
            <person name="Nakamura K."/>
            <person name="Hayashi T."/>
            <person name="Katayama T."/>
            <person name="Uemura T."/>
            <person name="Hattori Y."/>
        </authorList>
    </citation>
    <scope>NUCLEOTIDE SEQUENCE [LARGE SCALE GENOMIC DNA]</scope>
    <source>
        <strain evidence="17 18">SB-73</strain>
    </source>
</reference>
<dbReference type="PANTHER" id="PTHR18929:SF132">
    <property type="entry name" value="PROTEIN DISULFIDE-ISOMERASE A3"/>
    <property type="match status" value="1"/>
</dbReference>
<comment type="catalytic activity">
    <reaction evidence="1 14">
        <text>Catalyzes the rearrangement of -S-S- bonds in proteins.</text>
        <dbReference type="EC" id="5.3.4.1"/>
    </reaction>
</comment>
<keyword evidence="6 14" id="KW-0732">Signal</keyword>
<dbReference type="AlphaFoldDB" id="A0AAV5RIS8"/>
<dbReference type="PROSITE" id="PS51352">
    <property type="entry name" value="THIOREDOXIN_2"/>
    <property type="match status" value="2"/>
</dbReference>
<feature type="signal peptide" evidence="14">
    <location>
        <begin position="1"/>
        <end position="18"/>
    </location>
</feature>
<dbReference type="NCBIfam" id="TIGR01130">
    <property type="entry name" value="ER_PDI_fam"/>
    <property type="match status" value="1"/>
</dbReference>
<name>A0AAV5RIS8_STABA</name>
<dbReference type="CDD" id="cd02995">
    <property type="entry name" value="PDI_a_PDI_a'_C"/>
    <property type="match status" value="1"/>
</dbReference>
<evidence type="ECO:0000256" key="2">
    <source>
        <dbReference type="ARBA" id="ARBA00002692"/>
    </source>
</evidence>
<keyword evidence="9 12" id="KW-1015">Disulfide bond</keyword>
<dbReference type="GO" id="GO:0005788">
    <property type="term" value="C:endoplasmic reticulum lumen"/>
    <property type="evidence" value="ECO:0007669"/>
    <property type="project" value="UniProtKB-SubCell"/>
</dbReference>
<dbReference type="InterPro" id="IPR005788">
    <property type="entry name" value="PDI_thioredoxin-like_dom"/>
</dbReference>
<organism evidence="17 18">
    <name type="scientific">Starmerella bacillaris</name>
    <name type="common">Yeast</name>
    <name type="synonym">Candida zemplinina</name>
    <dbReference type="NCBI Taxonomy" id="1247836"/>
    <lineage>
        <taxon>Eukaryota</taxon>
        <taxon>Fungi</taxon>
        <taxon>Dikarya</taxon>
        <taxon>Ascomycota</taxon>
        <taxon>Saccharomycotina</taxon>
        <taxon>Dipodascomycetes</taxon>
        <taxon>Dipodascales</taxon>
        <taxon>Trichomonascaceae</taxon>
        <taxon>Starmerella</taxon>
    </lineage>
</organism>
<dbReference type="InterPro" id="IPR017937">
    <property type="entry name" value="Thioredoxin_CS"/>
</dbReference>
<dbReference type="GO" id="GO:0006457">
    <property type="term" value="P:protein folding"/>
    <property type="evidence" value="ECO:0007669"/>
    <property type="project" value="TreeGrafter"/>
</dbReference>
<dbReference type="FunFam" id="3.40.30.10:FF:000017">
    <property type="entry name" value="Protein disulfide-isomerase A4"/>
    <property type="match status" value="1"/>
</dbReference>
<sequence>MKISNIPYLLALAYNVLAAGDDKAATDSKVVDLTGENFMDYVNSHDLVLAEFFAPWCGHCKKLAPEFEEAAAYLADTEHDITLAKVDCTESKEFCMELEVQGFPTLFIYDHGDQAGQYQGPRKSADIIKHMLKQSLPVVSELKLAADVESWLEENHEENPVVFLYLGSEEVKEDFELIAKLHRNSLSFISSSDPKLKELYNSDLVVFKLDEEPESLEGEATRESIDKFVVENRFASFEDLGPDNYINYIESGIPMLYAFVGDESARELIKDSLTPYIKQLKGKANVVFLDSNTYGRHASNLNMEQKFPALVIHDTDSNKKYIHDQSVDVSASSIKKFIDDFLGNKIQPNLKSADVPESQDEPVYVLVGSEYDKIVLDDDKDVLVEFYAPWCGHCNNLKPIYDELATLYEDNDKVVIAKLDHTENEVPDKITGYPTIKLFPAGDKKNPITFESARDLKSFIKFIKEKGTHKAEPNSLDAKDDKKKADKKSEKDEL</sequence>
<dbReference type="NCBIfam" id="TIGR01126">
    <property type="entry name" value="pdi_dom"/>
    <property type="match status" value="1"/>
</dbReference>
<evidence type="ECO:0000256" key="3">
    <source>
        <dbReference type="ARBA" id="ARBA00004319"/>
    </source>
</evidence>
<evidence type="ECO:0000259" key="16">
    <source>
        <dbReference type="PROSITE" id="PS51352"/>
    </source>
</evidence>
<evidence type="ECO:0000256" key="15">
    <source>
        <dbReference type="SAM" id="MobiDB-lite"/>
    </source>
</evidence>
<gene>
    <name evidence="17" type="ORF">DASB73_023920</name>
</gene>